<feature type="transmembrane region" description="Helical" evidence="9">
    <location>
        <begin position="255"/>
        <end position="275"/>
    </location>
</feature>
<feature type="transmembrane region" description="Helical" evidence="9">
    <location>
        <begin position="109"/>
        <end position="135"/>
    </location>
</feature>
<organism evidence="11 12">
    <name type="scientific">Dimorphilus gyrociliatus</name>
    <dbReference type="NCBI Taxonomy" id="2664684"/>
    <lineage>
        <taxon>Eukaryota</taxon>
        <taxon>Metazoa</taxon>
        <taxon>Spiralia</taxon>
        <taxon>Lophotrochozoa</taxon>
        <taxon>Annelida</taxon>
        <taxon>Polychaeta</taxon>
        <taxon>Polychaeta incertae sedis</taxon>
        <taxon>Dinophilidae</taxon>
        <taxon>Dimorphilus</taxon>
    </lineage>
</organism>
<dbReference type="Proteomes" id="UP000549394">
    <property type="component" value="Unassembled WGS sequence"/>
</dbReference>
<evidence type="ECO:0000256" key="2">
    <source>
        <dbReference type="ARBA" id="ARBA00010663"/>
    </source>
</evidence>
<dbReference type="GO" id="GO:0005886">
    <property type="term" value="C:plasma membrane"/>
    <property type="evidence" value="ECO:0007669"/>
    <property type="project" value="TreeGrafter"/>
</dbReference>
<name>A0A7I8WBH7_9ANNE</name>
<accession>A0A7I8WBH7</accession>
<dbReference type="OrthoDB" id="9046662at2759"/>
<dbReference type="CDD" id="cd15203">
    <property type="entry name" value="7tmA_NPYR-like"/>
    <property type="match status" value="1"/>
</dbReference>
<evidence type="ECO:0000313" key="11">
    <source>
        <dbReference type="EMBL" id="CAD5125496.1"/>
    </source>
</evidence>
<dbReference type="Pfam" id="PF00001">
    <property type="entry name" value="7tm_1"/>
    <property type="match status" value="1"/>
</dbReference>
<dbReference type="PANTHER" id="PTHR24235">
    <property type="entry name" value="NEUROPEPTIDE Y RECEPTOR"/>
    <property type="match status" value="1"/>
</dbReference>
<dbReference type="GO" id="GO:0043005">
    <property type="term" value="C:neuron projection"/>
    <property type="evidence" value="ECO:0007669"/>
    <property type="project" value="TreeGrafter"/>
</dbReference>
<feature type="transmembrane region" description="Helical" evidence="9">
    <location>
        <begin position="147"/>
        <end position="170"/>
    </location>
</feature>
<comment type="subcellular location">
    <subcellularLocation>
        <location evidence="1">Membrane</location>
        <topology evidence="1">Multi-pass membrane protein</topology>
    </subcellularLocation>
</comment>
<comment type="caution">
    <text evidence="11">The sequence shown here is derived from an EMBL/GenBank/DDBJ whole genome shotgun (WGS) entry which is preliminary data.</text>
</comment>
<dbReference type="GO" id="GO:0004983">
    <property type="term" value="F:neuropeptide Y receptor activity"/>
    <property type="evidence" value="ECO:0007669"/>
    <property type="project" value="InterPro"/>
</dbReference>
<dbReference type="InterPro" id="IPR000611">
    <property type="entry name" value="NPY_rcpt"/>
</dbReference>
<sequence>MTGFNMTNTVYPLNSTNATNSTTPMVMLRETWVRAVLITLYAFVFILGLSGNILVVFVVVRNRTMQTITNIFISNLAVSDIMMCLLAVPFTPISALLDGWVFGQALCHLIPMALGVSVYVSTLTSTAIAIDRYFVIVHPFKPRMRKGVCLLLIVAIWIISISISLPLAIYQTLEWDSDNDAPSCFESWPKQNARQFFTVTSLVLQYIVPCSVITYCYVNVSTVLRVRAQARSQHRRCRDRDEIEIKRKRRTNRMLIAMVCIFVVCWLPLNIVLIFTEYKRTLDNWEYYEHLFLSAHVIAMSSTIYNPFLYAWMNENFKKEFKQVVPGLFYIFGQSSRAGNAATASQYTTVETTVVAARNGNLKPNENDAAFDSQTETVALNVRPKEDED</sequence>
<keyword evidence="4 9" id="KW-1133">Transmembrane helix</keyword>
<keyword evidence="6 9" id="KW-0472">Membrane</keyword>
<keyword evidence="7" id="KW-0675">Receptor</keyword>
<dbReference type="PANTHER" id="PTHR24235:SF29">
    <property type="entry name" value="GH23382P"/>
    <property type="match status" value="1"/>
</dbReference>
<dbReference type="PRINTS" id="PR01012">
    <property type="entry name" value="NRPEPTIDEYR"/>
</dbReference>
<dbReference type="PRINTS" id="PR00237">
    <property type="entry name" value="GPCRRHODOPSN"/>
</dbReference>
<feature type="transmembrane region" description="Helical" evidence="9">
    <location>
        <begin position="35"/>
        <end position="60"/>
    </location>
</feature>
<dbReference type="GO" id="GO:0042923">
    <property type="term" value="F:neuropeptide binding"/>
    <property type="evidence" value="ECO:0007669"/>
    <property type="project" value="TreeGrafter"/>
</dbReference>
<feature type="domain" description="G-protein coupled receptors family 1 profile" evidence="10">
    <location>
        <begin position="51"/>
        <end position="310"/>
    </location>
</feature>
<comment type="similarity">
    <text evidence="2">Belongs to the G-protein coupled receptor 1 family.</text>
</comment>
<evidence type="ECO:0000256" key="1">
    <source>
        <dbReference type="ARBA" id="ARBA00004141"/>
    </source>
</evidence>
<feature type="transmembrane region" description="Helical" evidence="9">
    <location>
        <begin position="206"/>
        <end position="226"/>
    </location>
</feature>
<keyword evidence="8" id="KW-0807">Transducer</keyword>
<evidence type="ECO:0000256" key="8">
    <source>
        <dbReference type="ARBA" id="ARBA00023224"/>
    </source>
</evidence>
<dbReference type="SUPFAM" id="SSF81321">
    <property type="entry name" value="Family A G protein-coupled receptor-like"/>
    <property type="match status" value="1"/>
</dbReference>
<evidence type="ECO:0000256" key="9">
    <source>
        <dbReference type="SAM" id="Phobius"/>
    </source>
</evidence>
<proteinExistence type="inferred from homology"/>
<dbReference type="SMART" id="SM01381">
    <property type="entry name" value="7TM_GPCR_Srsx"/>
    <property type="match status" value="1"/>
</dbReference>
<keyword evidence="5" id="KW-0297">G-protein coupled receptor</keyword>
<evidence type="ECO:0000256" key="4">
    <source>
        <dbReference type="ARBA" id="ARBA00022989"/>
    </source>
</evidence>
<dbReference type="InterPro" id="IPR000276">
    <property type="entry name" value="GPCR_Rhodpsn"/>
</dbReference>
<evidence type="ECO:0000256" key="6">
    <source>
        <dbReference type="ARBA" id="ARBA00023136"/>
    </source>
</evidence>
<feature type="transmembrane region" description="Helical" evidence="9">
    <location>
        <begin position="72"/>
        <end position="97"/>
    </location>
</feature>
<protein>
    <recommendedName>
        <fullName evidence="10">G-protein coupled receptors family 1 profile domain-containing protein</fullName>
    </recommendedName>
</protein>
<dbReference type="Gene3D" id="1.20.1070.10">
    <property type="entry name" value="Rhodopsin 7-helix transmembrane proteins"/>
    <property type="match status" value="1"/>
</dbReference>
<dbReference type="InterPro" id="IPR017452">
    <property type="entry name" value="GPCR_Rhodpsn_7TM"/>
</dbReference>
<dbReference type="EMBL" id="CAJFCJ010000027">
    <property type="protein sequence ID" value="CAD5125496.1"/>
    <property type="molecule type" value="Genomic_DNA"/>
</dbReference>
<dbReference type="AlphaFoldDB" id="A0A7I8WBH7"/>
<gene>
    <name evidence="11" type="ORF">DGYR_LOCUS12864</name>
</gene>
<reference evidence="11 12" key="1">
    <citation type="submission" date="2020-08" db="EMBL/GenBank/DDBJ databases">
        <authorList>
            <person name="Hejnol A."/>
        </authorList>
    </citation>
    <scope>NUCLEOTIDE SEQUENCE [LARGE SCALE GENOMIC DNA]</scope>
</reference>
<feature type="transmembrane region" description="Helical" evidence="9">
    <location>
        <begin position="287"/>
        <end position="312"/>
    </location>
</feature>
<keyword evidence="12" id="KW-1185">Reference proteome</keyword>
<evidence type="ECO:0000256" key="3">
    <source>
        <dbReference type="ARBA" id="ARBA00022692"/>
    </source>
</evidence>
<keyword evidence="3 9" id="KW-0812">Transmembrane</keyword>
<evidence type="ECO:0000256" key="5">
    <source>
        <dbReference type="ARBA" id="ARBA00023040"/>
    </source>
</evidence>
<evidence type="ECO:0000313" key="12">
    <source>
        <dbReference type="Proteomes" id="UP000549394"/>
    </source>
</evidence>
<evidence type="ECO:0000259" key="10">
    <source>
        <dbReference type="PROSITE" id="PS50262"/>
    </source>
</evidence>
<evidence type="ECO:0000256" key="7">
    <source>
        <dbReference type="ARBA" id="ARBA00023170"/>
    </source>
</evidence>
<dbReference type="PROSITE" id="PS50262">
    <property type="entry name" value="G_PROTEIN_RECEP_F1_2"/>
    <property type="match status" value="1"/>
</dbReference>